<keyword evidence="4 7" id="KW-0812">Transmembrane</keyword>
<dbReference type="NCBIfam" id="TIGR01297">
    <property type="entry name" value="CDF"/>
    <property type="match status" value="1"/>
</dbReference>
<dbReference type="Pfam" id="PF16916">
    <property type="entry name" value="ZT_dimer"/>
    <property type="match status" value="1"/>
</dbReference>
<feature type="transmembrane region" description="Helical" evidence="7">
    <location>
        <begin position="123"/>
        <end position="145"/>
    </location>
</feature>
<name>X1ASU8_9ZZZZ</name>
<dbReference type="InterPro" id="IPR027470">
    <property type="entry name" value="Cation_efflux_CTD"/>
</dbReference>
<dbReference type="GO" id="GO:0016020">
    <property type="term" value="C:membrane"/>
    <property type="evidence" value="ECO:0007669"/>
    <property type="project" value="UniProtKB-SubCell"/>
</dbReference>
<protein>
    <submittedName>
        <fullName evidence="10">Uncharacterized protein</fullName>
    </submittedName>
</protein>
<proteinExistence type="inferred from homology"/>
<sequence>MKIKPKKQISKKYKTSIGYLEGTISIILNTLLFGLKYWVGIKTFSIAIIADAWHTLSDSLTSLVVIIGFKVSSTPADKKHPFGHGQAEIISSVIIGTLLAVVGVNFLIASIQRFINHQSASYGNLAIIVFIISVIVKEGLAQFSIRAGKKINSQSLIADGWHHRSDALVSLMILVGIFTGKYFWWVDSIMGIAVSLVIFYTTYTILKESISTLIGEKPSEDFEAEIGKIVTNSVSRDVKLHHFHSHKYGDNKELTFHIRLPADMRLEEAHSIAEELEKKIREKMNIETTIHVEPIIARKKDKKIISNQH</sequence>
<evidence type="ECO:0000256" key="2">
    <source>
        <dbReference type="ARBA" id="ARBA00008114"/>
    </source>
</evidence>
<gene>
    <name evidence="10" type="ORF">S01H4_00433</name>
</gene>
<evidence type="ECO:0000256" key="1">
    <source>
        <dbReference type="ARBA" id="ARBA00004141"/>
    </source>
</evidence>
<feature type="domain" description="Cation efflux protein transmembrane" evidence="8">
    <location>
        <begin position="23"/>
        <end position="214"/>
    </location>
</feature>
<evidence type="ECO:0000313" key="10">
    <source>
        <dbReference type="EMBL" id="GAG62941.1"/>
    </source>
</evidence>
<evidence type="ECO:0000259" key="8">
    <source>
        <dbReference type="Pfam" id="PF01545"/>
    </source>
</evidence>
<keyword evidence="3" id="KW-0813">Transport</keyword>
<organism evidence="10">
    <name type="scientific">marine sediment metagenome</name>
    <dbReference type="NCBI Taxonomy" id="412755"/>
    <lineage>
        <taxon>unclassified sequences</taxon>
        <taxon>metagenomes</taxon>
        <taxon>ecological metagenomes</taxon>
    </lineage>
</organism>
<reference evidence="10" key="1">
    <citation type="journal article" date="2014" name="Front. Microbiol.">
        <title>High frequency of phylogenetically diverse reductive dehalogenase-homologous genes in deep subseafloor sedimentary metagenomes.</title>
        <authorList>
            <person name="Kawai M."/>
            <person name="Futagami T."/>
            <person name="Toyoda A."/>
            <person name="Takaki Y."/>
            <person name="Nishi S."/>
            <person name="Hori S."/>
            <person name="Arai W."/>
            <person name="Tsubouchi T."/>
            <person name="Morono Y."/>
            <person name="Uchiyama I."/>
            <person name="Ito T."/>
            <person name="Fujiyama A."/>
            <person name="Inagaki F."/>
            <person name="Takami H."/>
        </authorList>
    </citation>
    <scope>NUCLEOTIDE SEQUENCE</scope>
    <source>
        <strain evidence="10">Expedition CK06-06</strain>
    </source>
</reference>
<evidence type="ECO:0000256" key="5">
    <source>
        <dbReference type="ARBA" id="ARBA00022989"/>
    </source>
</evidence>
<evidence type="ECO:0000256" key="3">
    <source>
        <dbReference type="ARBA" id="ARBA00022448"/>
    </source>
</evidence>
<comment type="caution">
    <text evidence="10">The sequence shown here is derived from an EMBL/GenBank/DDBJ whole genome shotgun (WGS) entry which is preliminary data.</text>
</comment>
<dbReference type="AlphaFoldDB" id="X1ASU8"/>
<keyword evidence="5 7" id="KW-1133">Transmembrane helix</keyword>
<feature type="transmembrane region" description="Helical" evidence="7">
    <location>
        <begin position="20"/>
        <end position="39"/>
    </location>
</feature>
<dbReference type="Gene3D" id="1.20.1510.10">
    <property type="entry name" value="Cation efflux protein transmembrane domain"/>
    <property type="match status" value="1"/>
</dbReference>
<evidence type="ECO:0000256" key="4">
    <source>
        <dbReference type="ARBA" id="ARBA00022692"/>
    </source>
</evidence>
<evidence type="ECO:0000259" key="9">
    <source>
        <dbReference type="Pfam" id="PF16916"/>
    </source>
</evidence>
<keyword evidence="6 7" id="KW-0472">Membrane</keyword>
<dbReference type="InterPro" id="IPR050291">
    <property type="entry name" value="CDF_Transporter"/>
</dbReference>
<accession>X1ASU8</accession>
<dbReference type="GO" id="GO:0008324">
    <property type="term" value="F:monoatomic cation transmembrane transporter activity"/>
    <property type="evidence" value="ECO:0007669"/>
    <property type="project" value="InterPro"/>
</dbReference>
<dbReference type="Gene3D" id="3.30.70.1350">
    <property type="entry name" value="Cation efflux protein, cytoplasmic domain"/>
    <property type="match status" value="1"/>
</dbReference>
<dbReference type="PANTHER" id="PTHR43840">
    <property type="entry name" value="MITOCHONDRIAL METAL TRANSPORTER 1-RELATED"/>
    <property type="match status" value="1"/>
</dbReference>
<comment type="subcellular location">
    <subcellularLocation>
        <location evidence="1">Membrane</location>
        <topology evidence="1">Multi-pass membrane protein</topology>
    </subcellularLocation>
</comment>
<dbReference type="InterPro" id="IPR036837">
    <property type="entry name" value="Cation_efflux_CTD_sf"/>
</dbReference>
<dbReference type="PANTHER" id="PTHR43840:SF15">
    <property type="entry name" value="MITOCHONDRIAL METAL TRANSPORTER 1-RELATED"/>
    <property type="match status" value="1"/>
</dbReference>
<dbReference type="EMBL" id="BART01000059">
    <property type="protein sequence ID" value="GAG62941.1"/>
    <property type="molecule type" value="Genomic_DNA"/>
</dbReference>
<dbReference type="Pfam" id="PF01545">
    <property type="entry name" value="Cation_efflux"/>
    <property type="match status" value="1"/>
</dbReference>
<dbReference type="SUPFAM" id="SSF160240">
    <property type="entry name" value="Cation efflux protein cytoplasmic domain-like"/>
    <property type="match status" value="1"/>
</dbReference>
<dbReference type="SUPFAM" id="SSF161111">
    <property type="entry name" value="Cation efflux protein transmembrane domain-like"/>
    <property type="match status" value="1"/>
</dbReference>
<feature type="domain" description="Cation efflux protein cytoplasmic" evidence="9">
    <location>
        <begin position="218"/>
        <end position="294"/>
    </location>
</feature>
<feature type="transmembrane region" description="Helical" evidence="7">
    <location>
        <begin position="189"/>
        <end position="206"/>
    </location>
</feature>
<dbReference type="InterPro" id="IPR002524">
    <property type="entry name" value="Cation_efflux"/>
</dbReference>
<evidence type="ECO:0000256" key="6">
    <source>
        <dbReference type="ARBA" id="ARBA00023136"/>
    </source>
</evidence>
<dbReference type="InterPro" id="IPR058533">
    <property type="entry name" value="Cation_efflux_TM"/>
</dbReference>
<evidence type="ECO:0000256" key="7">
    <source>
        <dbReference type="SAM" id="Phobius"/>
    </source>
</evidence>
<dbReference type="InterPro" id="IPR027469">
    <property type="entry name" value="Cation_efflux_TMD_sf"/>
</dbReference>
<comment type="similarity">
    <text evidence="2">Belongs to the cation diffusion facilitator (CDF) transporter (TC 2.A.4) family.</text>
</comment>
<dbReference type="FunFam" id="1.20.1510.10:FF:000006">
    <property type="entry name" value="Divalent cation efflux transporter"/>
    <property type="match status" value="1"/>
</dbReference>
<feature type="transmembrane region" description="Helical" evidence="7">
    <location>
        <begin position="89"/>
        <end position="111"/>
    </location>
</feature>